<accession>A0A644V574</accession>
<sequence>MGPAVLFSEMISSIHMKYAACLFILILLAAVIISAGCLSKSATEVPDITGRWTIASQTVHENGQDGFIQPALTNAVFDVAFQEGRLFSGTYAGTAFYGSFFSKDGTQFILTSQAPQGEGNLSAVQIGTVVNENEIMLAGAVFSDTGRSLSEEQSVGTQSSILLRNSAEATAKIYPAISGVFTFDGGSLLSRDMLQAVSGGNLVVLGQKGGVFYGIADTGSETEKAGGTDFSAVLYGGDKPEKILFVTGDGKLWFGSASHEIITVSSLDERMDKDHTAVKTLTYVLNGSTAGTQQAGLNFAGIWSTRDQEVISKDGYDAGLPSDFIIGIGSQNTLGFIAKTSYMGVDEGETGGIVSSGGDATLFRYDKNGGIYLGMGWAEGNTLSLSEIFTDADTEYVSTIRSVRI</sequence>
<dbReference type="AlphaFoldDB" id="A0A644V574"/>
<organism evidence="1">
    <name type="scientific">bioreactor metagenome</name>
    <dbReference type="NCBI Taxonomy" id="1076179"/>
    <lineage>
        <taxon>unclassified sequences</taxon>
        <taxon>metagenomes</taxon>
        <taxon>ecological metagenomes</taxon>
    </lineage>
</organism>
<reference evidence="1" key="1">
    <citation type="submission" date="2019-08" db="EMBL/GenBank/DDBJ databases">
        <authorList>
            <person name="Kucharzyk K."/>
            <person name="Murdoch R.W."/>
            <person name="Higgins S."/>
            <person name="Loffler F."/>
        </authorList>
    </citation>
    <scope>NUCLEOTIDE SEQUENCE</scope>
</reference>
<proteinExistence type="predicted"/>
<evidence type="ECO:0000313" key="1">
    <source>
        <dbReference type="EMBL" id="MPL86486.1"/>
    </source>
</evidence>
<comment type="caution">
    <text evidence="1">The sequence shown here is derived from an EMBL/GenBank/DDBJ whole genome shotgun (WGS) entry which is preliminary data.</text>
</comment>
<name>A0A644V574_9ZZZZ</name>
<dbReference type="EMBL" id="VSSQ01000222">
    <property type="protein sequence ID" value="MPL86486.1"/>
    <property type="molecule type" value="Genomic_DNA"/>
</dbReference>
<gene>
    <name evidence="1" type="ORF">SDC9_32467</name>
</gene>
<protein>
    <submittedName>
        <fullName evidence="1">Uncharacterized protein</fullName>
    </submittedName>
</protein>